<proteinExistence type="predicted"/>
<feature type="domain" description="Reverse transcriptase" evidence="1">
    <location>
        <begin position="76"/>
        <end position="170"/>
    </location>
</feature>
<reference evidence="2" key="2">
    <citation type="submission" date="2020-03" db="EMBL/GenBank/DDBJ databases">
        <title>Walnut 2.0.</title>
        <authorList>
            <person name="Marrano A."/>
            <person name="Britton M."/>
            <person name="Zimin A.V."/>
            <person name="Zaini P.A."/>
            <person name="Workman R."/>
            <person name="Puiu D."/>
            <person name="Bianco L."/>
            <person name="Allen B.J."/>
            <person name="Troggio M."/>
            <person name="Leslie C.A."/>
            <person name="Timp W."/>
            <person name="Dendekar A."/>
            <person name="Salzberg S.L."/>
            <person name="Neale D.B."/>
        </authorList>
    </citation>
    <scope>NUCLEOTIDE SEQUENCE</scope>
    <source>
        <tissue evidence="2">Leaves</tissue>
    </source>
</reference>
<feature type="non-terminal residue" evidence="2">
    <location>
        <position position="1"/>
    </location>
</feature>
<dbReference type="Gramene" id="Jr02_06330_p2">
    <property type="protein sequence ID" value="cds.Jr02_06330_p2"/>
    <property type="gene ID" value="Jr02_06330"/>
</dbReference>
<comment type="caution">
    <text evidence="2">The sequence shown here is derived from an EMBL/GenBank/DDBJ whole genome shotgun (WGS) entry which is preliminary data.</text>
</comment>
<dbReference type="Pfam" id="PF00078">
    <property type="entry name" value="RVT_1"/>
    <property type="match status" value="1"/>
</dbReference>
<dbReference type="AlphaFoldDB" id="A0A833Y2F1"/>
<accession>A0A833Y2F1</accession>
<sequence>MANSHRCNNAIEMLRTENNLLSLPAEIQEHVVQFFSSLLSETEAWRPTIDGLNFAAVDNFSASWPERPFEELEPCGYFPSSRGLRQGDPLSPFLFDIVMEALSCMVEVVVGAGFISGFSVGTNSNGPSTISHLLFYDDTLIFCEAVGEQIQVLRVVLLCFQAISGLKVNLS</sequence>
<reference evidence="2" key="1">
    <citation type="submission" date="2015-10" db="EMBL/GenBank/DDBJ databases">
        <authorList>
            <person name="Martinez-Garcia P.J."/>
            <person name="Crepeau M.W."/>
            <person name="Puiu D."/>
            <person name="Gonzalez-Ibeas D."/>
            <person name="Whalen J."/>
            <person name="Stevens K."/>
            <person name="Paul R."/>
            <person name="Butterfield T."/>
            <person name="Britton M."/>
            <person name="Reagan R."/>
            <person name="Chakraborty S."/>
            <person name="Walawage S.L."/>
            <person name="Vasquez-Gross H.A."/>
            <person name="Cardeno C."/>
            <person name="Famula R."/>
            <person name="Pratt K."/>
            <person name="Kuruganti S."/>
            <person name="Aradhya M.K."/>
            <person name="Leslie C.A."/>
            <person name="Dandekar A.M."/>
            <person name="Salzberg S.L."/>
            <person name="Wegrzyn J.L."/>
            <person name="Langley C.H."/>
            <person name="Neale D.B."/>
        </authorList>
    </citation>
    <scope>NUCLEOTIDE SEQUENCE</scope>
    <source>
        <tissue evidence="2">Leaves</tissue>
    </source>
</reference>
<evidence type="ECO:0000313" key="3">
    <source>
        <dbReference type="Proteomes" id="UP000619265"/>
    </source>
</evidence>
<evidence type="ECO:0000259" key="1">
    <source>
        <dbReference type="Pfam" id="PF00078"/>
    </source>
</evidence>
<gene>
    <name evidence="2" type="ORF">F2P56_003774</name>
</gene>
<dbReference type="InterPro" id="IPR000477">
    <property type="entry name" value="RT_dom"/>
</dbReference>
<dbReference type="Proteomes" id="UP000619265">
    <property type="component" value="Unassembled WGS sequence"/>
</dbReference>
<dbReference type="EMBL" id="LIHL02000002">
    <property type="protein sequence ID" value="KAF5477098.1"/>
    <property type="molecule type" value="Genomic_DNA"/>
</dbReference>
<name>A0A833Y2F1_JUGRE</name>
<evidence type="ECO:0000313" key="2">
    <source>
        <dbReference type="EMBL" id="KAF5477098.1"/>
    </source>
</evidence>
<protein>
    <recommendedName>
        <fullName evidence="1">Reverse transcriptase domain-containing protein</fullName>
    </recommendedName>
</protein>
<organism evidence="2 3">
    <name type="scientific">Juglans regia</name>
    <name type="common">English walnut</name>
    <dbReference type="NCBI Taxonomy" id="51240"/>
    <lineage>
        <taxon>Eukaryota</taxon>
        <taxon>Viridiplantae</taxon>
        <taxon>Streptophyta</taxon>
        <taxon>Embryophyta</taxon>
        <taxon>Tracheophyta</taxon>
        <taxon>Spermatophyta</taxon>
        <taxon>Magnoliopsida</taxon>
        <taxon>eudicotyledons</taxon>
        <taxon>Gunneridae</taxon>
        <taxon>Pentapetalae</taxon>
        <taxon>rosids</taxon>
        <taxon>fabids</taxon>
        <taxon>Fagales</taxon>
        <taxon>Juglandaceae</taxon>
        <taxon>Juglans</taxon>
    </lineage>
</organism>